<reference evidence="4" key="1">
    <citation type="submission" date="2016-04" db="EMBL/GenBank/DDBJ databases">
        <authorList>
            <person name="Evans L.H."/>
            <person name="Alamgir A."/>
            <person name="Owens N."/>
            <person name="Weber N.D."/>
            <person name="Virtaneva K."/>
            <person name="Barbian K."/>
            <person name="Babar A."/>
            <person name="Rosenke K."/>
        </authorList>
    </citation>
    <scope>NUCLEOTIDE SEQUENCE [LARGE SCALE GENOMIC DNA]</scope>
    <source>
        <strain evidence="4">CBS 101.48</strain>
    </source>
</reference>
<evidence type="ECO:0000256" key="1">
    <source>
        <dbReference type="ARBA" id="ARBA00022468"/>
    </source>
</evidence>
<dbReference type="InterPro" id="IPR000198">
    <property type="entry name" value="RhoGAP_dom"/>
</dbReference>
<feature type="compositionally biased region" description="Polar residues" evidence="2">
    <location>
        <begin position="702"/>
        <end position="714"/>
    </location>
</feature>
<dbReference type="CDD" id="cd00159">
    <property type="entry name" value="RhoGAP"/>
    <property type="match status" value="1"/>
</dbReference>
<dbReference type="Gene3D" id="1.10.555.10">
    <property type="entry name" value="Rho GTPase activation protein"/>
    <property type="match status" value="1"/>
</dbReference>
<keyword evidence="1" id="KW-0343">GTPase activation</keyword>
<dbReference type="PANTHER" id="PTHR23176">
    <property type="entry name" value="RHO/RAC/CDC GTPASE-ACTIVATING PROTEIN"/>
    <property type="match status" value="1"/>
</dbReference>
<keyword evidence="5" id="KW-1185">Reference proteome</keyword>
<dbReference type="PROSITE" id="PS50238">
    <property type="entry name" value="RHOGAP"/>
    <property type="match status" value="1"/>
</dbReference>
<dbReference type="SMART" id="SM00324">
    <property type="entry name" value="RhoGAP"/>
    <property type="match status" value="1"/>
</dbReference>
<dbReference type="GO" id="GO:0005096">
    <property type="term" value="F:GTPase activator activity"/>
    <property type="evidence" value="ECO:0007669"/>
    <property type="project" value="UniProtKB-KW"/>
</dbReference>
<evidence type="ECO:0000259" key="3">
    <source>
        <dbReference type="PROSITE" id="PS50238"/>
    </source>
</evidence>
<evidence type="ECO:0000313" key="5">
    <source>
        <dbReference type="Proteomes" id="UP000078561"/>
    </source>
</evidence>
<dbReference type="InParanoid" id="A0A168KIT3"/>
<dbReference type="Gene3D" id="1.20.1270.60">
    <property type="entry name" value="Arfaptin homology (AH) domain/BAR domain"/>
    <property type="match status" value="1"/>
</dbReference>
<dbReference type="InterPro" id="IPR008936">
    <property type="entry name" value="Rho_GTPase_activation_prot"/>
</dbReference>
<dbReference type="OMA" id="HEPNRYA"/>
<proteinExistence type="predicted"/>
<feature type="region of interest" description="Disordered" evidence="2">
    <location>
        <begin position="223"/>
        <end position="248"/>
    </location>
</feature>
<feature type="region of interest" description="Disordered" evidence="2">
    <location>
        <begin position="1"/>
        <end position="27"/>
    </location>
</feature>
<dbReference type="EMBL" id="LT549911">
    <property type="protein sequence ID" value="SAL94721.1"/>
    <property type="molecule type" value="Genomic_DNA"/>
</dbReference>
<evidence type="ECO:0000256" key="2">
    <source>
        <dbReference type="SAM" id="MobiDB-lite"/>
    </source>
</evidence>
<dbReference type="InterPro" id="IPR027267">
    <property type="entry name" value="AH/BAR_dom_sf"/>
</dbReference>
<dbReference type="GO" id="GO:0005737">
    <property type="term" value="C:cytoplasm"/>
    <property type="evidence" value="ECO:0007669"/>
    <property type="project" value="TreeGrafter"/>
</dbReference>
<feature type="compositionally biased region" description="Polar residues" evidence="2">
    <location>
        <begin position="809"/>
        <end position="823"/>
    </location>
</feature>
<dbReference type="PANTHER" id="PTHR23176:SF134">
    <property type="entry name" value="RHO-TYPE GTPASE-ACTIVATING PROTEIN"/>
    <property type="match status" value="1"/>
</dbReference>
<dbReference type="Proteomes" id="UP000078561">
    <property type="component" value="Unassembled WGS sequence"/>
</dbReference>
<organism evidence="4">
    <name type="scientific">Absidia glauca</name>
    <name type="common">Pin mould</name>
    <dbReference type="NCBI Taxonomy" id="4829"/>
    <lineage>
        <taxon>Eukaryota</taxon>
        <taxon>Fungi</taxon>
        <taxon>Fungi incertae sedis</taxon>
        <taxon>Mucoromycota</taxon>
        <taxon>Mucoromycotina</taxon>
        <taxon>Mucoromycetes</taxon>
        <taxon>Mucorales</taxon>
        <taxon>Cunninghamellaceae</taxon>
        <taxon>Absidia</taxon>
    </lineage>
</organism>
<gene>
    <name evidence="4" type="primary">ABSGL_00007.1 scaffold 43</name>
</gene>
<dbReference type="AlphaFoldDB" id="A0A168KIT3"/>
<dbReference type="STRING" id="4829.A0A168KIT3"/>
<protein>
    <recommendedName>
        <fullName evidence="3">Rho-GAP domain-containing protein</fullName>
    </recommendedName>
</protein>
<dbReference type="InterPro" id="IPR050729">
    <property type="entry name" value="Rho-GAP"/>
</dbReference>
<dbReference type="Pfam" id="PF00620">
    <property type="entry name" value="RhoGAP"/>
    <property type="match status" value="1"/>
</dbReference>
<dbReference type="OrthoDB" id="79452at2759"/>
<sequence>MSTTIKKPSKRQQIPPPSTAVDKSMKPKARDYQLERMVHAQSATIDMIMKGSSDDIARLIIYLQRRIELEEGYQNSLAQIVHNLEEADTLNPLYQSAVNTHVHEMISNYLHMGHSENQDRSRRSHRKNMHQVNTLYLDTRIDELPEARDAYLFKWEEIERAQLSPIPPNPSLNLPSPLVANGPQHAISPSRTSFFPKNMVVSKSATTTSGYLDDLSETSSLSSATSSVISPHTLHSDDDQRGTLSVNGNIDAPISSLGQIVTQSKFDLSPPPPSPQKRIHQFMKSFQINHAHDPVKNSVRLAKLKVEMHEADVIYRQVVRKLDTLAKKQQAANEFAIKALQSHLLEKSTIVRQVLDQVLMTEADHTWHENETVRSMQLTLTKLQPQLDQDVFNNLLAENKYPMPSPIYYINHHVGECKGRSPPIILSRCIESVERLGGLEKEGIYRVSGKQTSIEKMKQAFERDEEAVSFGQSDIPEDVYCIASVIKIFLRELAAPLFPFSLADRITYSQIPDKELRLMNLLTRILKLPGPNYDTLKAVVDHLSKLEPSVDKNKMTVSNLSLIFTPAIFQDHNHVQMSPNEWKKDCVLNDLLINAETLFADKDLRGASAITGVIDYGFEKATGEHSCGSEPIIFDYEEDFTGERDEYHLPTPDSPSAYSITYINPSATTTQAPPLQRSHNDKESDNIETTSSFEVTQPIEPTLQQGTSQIQVVNDTVKPEPSTSALSLGKEKRNSKFRTVSQDLGLTVNTHHSSIKKTQVMDENQPGDTISDSAFHAKDLPISPSIQSATVPSFDWLDKDPEAAPNPTPSSSALRRSATTGRTPLSKRKQGSIARVATRKM</sequence>
<accession>A0A168KIT3</accession>
<name>A0A168KIT3_ABSGL</name>
<dbReference type="GO" id="GO:0007165">
    <property type="term" value="P:signal transduction"/>
    <property type="evidence" value="ECO:0007669"/>
    <property type="project" value="InterPro"/>
</dbReference>
<feature type="region of interest" description="Disordered" evidence="2">
    <location>
        <begin position="796"/>
        <end position="841"/>
    </location>
</feature>
<feature type="domain" description="Rho-GAP" evidence="3">
    <location>
        <begin position="408"/>
        <end position="599"/>
    </location>
</feature>
<dbReference type="SUPFAM" id="SSF103657">
    <property type="entry name" value="BAR/IMD domain-like"/>
    <property type="match status" value="1"/>
</dbReference>
<evidence type="ECO:0000313" key="4">
    <source>
        <dbReference type="EMBL" id="SAL94721.1"/>
    </source>
</evidence>
<dbReference type="SUPFAM" id="SSF48350">
    <property type="entry name" value="GTPase activation domain, GAP"/>
    <property type="match status" value="1"/>
</dbReference>
<feature type="region of interest" description="Disordered" evidence="2">
    <location>
        <begin position="667"/>
        <end position="736"/>
    </location>
</feature>